<sequence>MGLIYEDERYFSASDVNRFDAEKFDRFIDCLAHDIDRYTADAKILENGYGKYYHNTTYVGQAANASKEFIDRKQFDKFHVESKEVQKELFYKCTDVRDMFREQVDSSPKARIDSETLEFIKRDYRDYYDELEHEGYDIECMAREIENYYGKYGKEVTQPNYRRSMEVYDELCCHGGFMDKCIRKFENFNEDARQHMKRSMIKEHSYDLQKDIKATASSLEGMTVFKTEVERQSVWVNALNASNVVVDPEKLATDIREIIKLSGLKYDKNALIDANIIKTATNLALLNCKSKDEKVLIQNCSASMVSAAAIGPISWDVIYGIVAAAIKAIGASQPWAIAITAFVLLICFVLSCSHDIKRGFERFVSPKEKEENSHIIDIPPKEDKKTIIEGPTAVPQKPSVTDIPSGKVEEKELGHEIFPKTPADEDKPKIMTIQGNEDGLDYSNSDYGKSVVVSEEKMYQQGKHYNKHGRDMGYSSKKEYEQGARDFLEKNRDVAEIYEGTWNDSRGSQAGQRQIIIRHDGKQLIINKETNQIIDYYEGTDLGGFKDLERVQ</sequence>
<accession>A0A1G5BA45</accession>
<keyword evidence="1" id="KW-0472">Membrane</keyword>
<keyword evidence="3" id="KW-1185">Reference proteome</keyword>
<dbReference type="Proteomes" id="UP000183047">
    <property type="component" value="Unassembled WGS sequence"/>
</dbReference>
<reference evidence="3" key="1">
    <citation type="submission" date="2016-10" db="EMBL/GenBank/DDBJ databases">
        <authorList>
            <person name="Varghese N."/>
            <person name="Submissions S."/>
        </authorList>
    </citation>
    <scope>NUCLEOTIDE SEQUENCE [LARGE SCALE GENOMIC DNA]</scope>
    <source>
        <strain evidence="3">XBD2006</strain>
    </source>
</reference>
<gene>
    <name evidence="2" type="ORF">SAMN02910451_00612</name>
</gene>
<dbReference type="OrthoDB" id="9815752at2"/>
<keyword evidence="1" id="KW-0812">Transmembrane</keyword>
<keyword evidence="1" id="KW-1133">Transmembrane helix</keyword>
<evidence type="ECO:0000313" key="3">
    <source>
        <dbReference type="Proteomes" id="UP000183047"/>
    </source>
</evidence>
<organism evidence="2 3">
    <name type="scientific">Butyrivibrio hungatei</name>
    <dbReference type="NCBI Taxonomy" id="185008"/>
    <lineage>
        <taxon>Bacteria</taxon>
        <taxon>Bacillati</taxon>
        <taxon>Bacillota</taxon>
        <taxon>Clostridia</taxon>
        <taxon>Lachnospirales</taxon>
        <taxon>Lachnospiraceae</taxon>
        <taxon>Butyrivibrio</taxon>
    </lineage>
</organism>
<proteinExistence type="predicted"/>
<dbReference type="EMBL" id="FMUR01000004">
    <property type="protein sequence ID" value="SCX87041.1"/>
    <property type="molecule type" value="Genomic_DNA"/>
</dbReference>
<protein>
    <submittedName>
        <fullName evidence="2">Uncharacterized protein</fullName>
    </submittedName>
</protein>
<evidence type="ECO:0000256" key="1">
    <source>
        <dbReference type="SAM" id="Phobius"/>
    </source>
</evidence>
<dbReference type="RefSeq" id="WP_074461383.1">
    <property type="nucleotide sequence ID" value="NZ_FMUR01000004.1"/>
</dbReference>
<feature type="transmembrane region" description="Helical" evidence="1">
    <location>
        <begin position="335"/>
        <end position="353"/>
    </location>
</feature>
<name>A0A1G5BA45_9FIRM</name>
<dbReference type="AlphaFoldDB" id="A0A1G5BA45"/>
<evidence type="ECO:0000313" key="2">
    <source>
        <dbReference type="EMBL" id="SCX87041.1"/>
    </source>
</evidence>